<evidence type="ECO:0000313" key="3">
    <source>
        <dbReference type="Proteomes" id="UP000077202"/>
    </source>
</evidence>
<evidence type="ECO:0000313" key="1">
    <source>
        <dbReference type="EMBL" id="BBN17714.1"/>
    </source>
</evidence>
<accession>A0A176VK05</accession>
<dbReference type="PANTHER" id="PTHR36342">
    <property type="entry name" value="PTB DOMAIN ENGULFMENT ADAPTER"/>
    <property type="match status" value="1"/>
</dbReference>
<evidence type="ECO:0000313" key="2">
    <source>
        <dbReference type="EMBL" id="OAE20275.1"/>
    </source>
</evidence>
<reference evidence="4" key="3">
    <citation type="journal article" date="2020" name="Curr. Biol.">
        <title>Chromatin organization in early land plants reveals an ancestral association between H3K27me3, transposons, and constitutive heterochromatin.</title>
        <authorList>
            <person name="Montgomery S.A."/>
            <person name="Tanizawa Y."/>
            <person name="Galik B."/>
            <person name="Wang N."/>
            <person name="Ito T."/>
            <person name="Mochizuki T."/>
            <person name="Akimcheva S."/>
            <person name="Bowman J.L."/>
            <person name="Cognat V."/>
            <person name="Marechal-Drouard L."/>
            <person name="Ekker H."/>
            <person name="Hong S.F."/>
            <person name="Kohchi T."/>
            <person name="Lin S.S."/>
            <person name="Liu L.D."/>
            <person name="Nakamura Y."/>
            <person name="Valeeva L.R."/>
            <person name="Shakirov E.V."/>
            <person name="Shippen D.E."/>
            <person name="Wei W.L."/>
            <person name="Yagura M."/>
            <person name="Yamaoka S."/>
            <person name="Yamato K.T."/>
            <person name="Liu C."/>
            <person name="Berger F."/>
        </authorList>
    </citation>
    <scope>NUCLEOTIDE SEQUENCE [LARGE SCALE GENOMIC DNA]</scope>
    <source>
        <strain evidence="4">Tak-1</strain>
    </source>
</reference>
<gene>
    <name evidence="2" type="ORF">AXG93_4010s1120</name>
    <name evidence="1" type="ORF">Mp_7g16440</name>
</gene>
<reference evidence="1" key="2">
    <citation type="journal article" date="2019" name="Curr. Biol.">
        <title>Chromatin organization in early land plants reveals an ancestral association between H3K27me3, transposons, and constitutive heterochromatin.</title>
        <authorList>
            <person name="Montgomery S.A."/>
            <person name="Tanizawa Y."/>
            <person name="Galik B."/>
            <person name="Wang N."/>
            <person name="Ito T."/>
            <person name="Mochizuki T."/>
            <person name="Akimcheva S."/>
            <person name="Bowman J."/>
            <person name="Cognat V."/>
            <person name="Drouard L."/>
            <person name="Ekker H."/>
            <person name="Houng S."/>
            <person name="Kohchi T."/>
            <person name="Lin S."/>
            <person name="Liu L.D."/>
            <person name="Nakamura Y."/>
            <person name="Valeeva L.R."/>
            <person name="Shakirov E.V."/>
            <person name="Shippen D.E."/>
            <person name="Wei W."/>
            <person name="Yagura M."/>
            <person name="Yamaoka S."/>
            <person name="Yamato K.T."/>
            <person name="Liu C."/>
            <person name="Berger F."/>
        </authorList>
    </citation>
    <scope>NUCLEOTIDE SEQUENCE [LARGE SCALE GENOMIC DNA]</scope>
    <source>
        <strain evidence="1">Tak-1</strain>
    </source>
</reference>
<proteinExistence type="predicted"/>
<reference evidence="2 3" key="1">
    <citation type="submission" date="2016-03" db="EMBL/GenBank/DDBJ databases">
        <title>Mechanisms controlling the formation of the plant cell surface in tip-growing cells are functionally conserved among land plants.</title>
        <authorList>
            <person name="Honkanen S."/>
            <person name="Jones V.A."/>
            <person name="Morieri G."/>
            <person name="Champion C."/>
            <person name="Hetherington A.J."/>
            <person name="Kelly S."/>
            <person name="Saint-Marcoux D."/>
            <person name="Proust H."/>
            <person name="Prescott H."/>
            <person name="Dolan L."/>
        </authorList>
    </citation>
    <scope>NUCLEOTIDE SEQUENCE [LARGE SCALE GENOMIC DNA]</scope>
    <source>
        <strain evidence="3">cv. Tak-1 and cv. Tak-2</strain>
        <tissue evidence="2">Whole gametophyte</tissue>
    </source>
</reference>
<name>A0A176VK05_MARPO</name>
<organism evidence="2 3">
    <name type="scientific">Marchantia polymorpha subsp. ruderalis</name>
    <dbReference type="NCBI Taxonomy" id="1480154"/>
    <lineage>
        <taxon>Eukaryota</taxon>
        <taxon>Viridiplantae</taxon>
        <taxon>Streptophyta</taxon>
        <taxon>Embryophyta</taxon>
        <taxon>Marchantiophyta</taxon>
        <taxon>Marchantiopsida</taxon>
        <taxon>Marchantiidae</taxon>
        <taxon>Marchantiales</taxon>
        <taxon>Marchantiaceae</taxon>
        <taxon>Marchantia</taxon>
    </lineage>
</organism>
<dbReference type="AlphaFoldDB" id="A0A176VK05"/>
<keyword evidence="3" id="KW-1185">Reference proteome</keyword>
<dbReference type="EMBL" id="AP019872">
    <property type="protein sequence ID" value="BBN17715.1"/>
    <property type="molecule type" value="Genomic_DNA"/>
</dbReference>
<dbReference type="Proteomes" id="UP000077202">
    <property type="component" value="Unassembled WGS sequence"/>
</dbReference>
<dbReference type="PANTHER" id="PTHR36342:SF1">
    <property type="entry name" value="PTB DOMAIN ENGULFMENT ADAPTER"/>
    <property type="match status" value="1"/>
</dbReference>
<dbReference type="Proteomes" id="UP001162541">
    <property type="component" value="Chromosome 7"/>
</dbReference>
<dbReference type="EMBL" id="LVLJ01003652">
    <property type="protein sequence ID" value="OAE20275.1"/>
    <property type="molecule type" value="Genomic_DNA"/>
</dbReference>
<sequence length="177" mass="20224">MSTTARWQVPTRMEMTGCDVFVGAMPIRLPPFSPRPLAPALARMGAIHFYTVVQRPSPGGFPYVYFDFLPESPEDPAVAFGALLGQRIPGIVQERNLRRLPTKSCWWIGKTAEDKGVESVREFNELWDKRLLLFRHDCRHYTDALVDHLTGEAGVIERVMELKRNDVDAAQRFTEYD</sequence>
<dbReference type="EMBL" id="AP019872">
    <property type="protein sequence ID" value="BBN17714.1"/>
    <property type="molecule type" value="Genomic_DNA"/>
</dbReference>
<evidence type="ECO:0000313" key="4">
    <source>
        <dbReference type="Proteomes" id="UP001162541"/>
    </source>
</evidence>
<dbReference type="EMBL" id="AP019872">
    <property type="protein sequence ID" value="BBN17716.1"/>
    <property type="molecule type" value="Genomic_DNA"/>
</dbReference>
<protein>
    <submittedName>
        <fullName evidence="2">Uncharacterized protein</fullName>
    </submittedName>
</protein>